<dbReference type="AGR" id="FB:FBgn0022959"/>
<dbReference type="GO" id="GO:0048477">
    <property type="term" value="P:oogenesis"/>
    <property type="evidence" value="ECO:0000303"/>
    <property type="project" value="FlyBase"/>
</dbReference>
<dbReference type="AlphaFoldDB" id="Q95T63"/>
<keyword evidence="1" id="KW-0472">Membrane</keyword>
<gene>
    <name evidence="2 3" type="primary">yps</name>
    <name evidence="3" type="ORF">CG5654</name>
</gene>
<dbReference type="GO" id="GO:0071011">
    <property type="term" value="C:precatalytic spliceosome"/>
    <property type="evidence" value="ECO:0007005"/>
    <property type="project" value="FlyBase"/>
</dbReference>
<evidence type="ECO:0000313" key="3">
    <source>
        <dbReference type="FlyBase" id="FBgn0022959"/>
    </source>
</evidence>
<reference evidence="2" key="1">
    <citation type="submission" date="2001-10" db="EMBL/GenBank/DDBJ databases">
        <authorList>
            <person name="Stapleton M."/>
            <person name="Brokstein P."/>
            <person name="Hong L."/>
            <person name="Agbayani A."/>
            <person name="Carlson J."/>
            <person name="Champe M."/>
            <person name="Chavez C."/>
            <person name="Dorsett V."/>
            <person name="Farfan D."/>
            <person name="Frise E."/>
            <person name="George R."/>
            <person name="Gonzalez M."/>
            <person name="Guarin H."/>
            <person name="Li P."/>
            <person name="Liao G."/>
            <person name="Miranda A."/>
            <person name="Mungall C.J."/>
            <person name="Nunoo J."/>
            <person name="Pacleb J."/>
            <person name="Paragas V."/>
            <person name="Park S."/>
            <person name="Phouanenavong S."/>
            <person name="Wan K."/>
            <person name="Yu C."/>
            <person name="Lewis S.E."/>
            <person name="Rubin G.M."/>
            <person name="Celniker S."/>
        </authorList>
    </citation>
    <scope>NUCLEOTIDE SEQUENCE</scope>
    <source>
        <strain evidence="2">Berkeley</strain>
    </source>
</reference>
<dbReference type="GO" id="GO:0000398">
    <property type="term" value="P:mRNA splicing, via spliceosome"/>
    <property type="evidence" value="ECO:0000305"/>
    <property type="project" value="FlyBase"/>
</dbReference>
<feature type="transmembrane region" description="Helical" evidence="1">
    <location>
        <begin position="22"/>
        <end position="43"/>
    </location>
</feature>
<evidence type="ECO:0000313" key="2">
    <source>
        <dbReference type="EMBL" id="AAL25354.1"/>
    </source>
</evidence>
<keyword evidence="1" id="KW-0812">Transmembrane</keyword>
<dbReference type="GO" id="GO:0071013">
    <property type="term" value="C:catalytic step 2 spliceosome"/>
    <property type="evidence" value="ECO:0007005"/>
    <property type="project" value="FlyBase"/>
</dbReference>
<evidence type="ECO:0000256" key="1">
    <source>
        <dbReference type="SAM" id="Phobius"/>
    </source>
</evidence>
<dbReference type="GO" id="GO:0003729">
    <property type="term" value="F:mRNA binding"/>
    <property type="evidence" value="ECO:0000304"/>
    <property type="project" value="FlyBase"/>
</dbReference>
<keyword evidence="1" id="KW-1133">Transmembrane helix</keyword>
<dbReference type="FlyBase" id="FBgn0022959">
    <property type="gene designation" value="yps"/>
</dbReference>
<dbReference type="EMBL" id="AY060315">
    <property type="protein sequence ID" value="AAL25354.1"/>
    <property type="molecule type" value="mRNA"/>
</dbReference>
<accession>Q95T63</accession>
<dbReference type="OrthoDB" id="203339at2759"/>
<sequence>MNQQTKHENINKFQLHCNLDGAGIQFTLMIITIFYLFILESIVTRCALSKPITLSYSI</sequence>
<organism evidence="2">
    <name type="scientific">Drosophila melanogaster</name>
    <name type="common">Fruit fly</name>
    <dbReference type="NCBI Taxonomy" id="7227"/>
    <lineage>
        <taxon>Eukaryota</taxon>
        <taxon>Metazoa</taxon>
        <taxon>Ecdysozoa</taxon>
        <taxon>Arthropoda</taxon>
        <taxon>Hexapoda</taxon>
        <taxon>Insecta</taxon>
        <taxon>Pterygota</taxon>
        <taxon>Neoptera</taxon>
        <taxon>Endopterygota</taxon>
        <taxon>Diptera</taxon>
        <taxon>Brachycera</taxon>
        <taxon>Muscomorpha</taxon>
        <taxon>Ephydroidea</taxon>
        <taxon>Drosophilidae</taxon>
        <taxon>Drosophila</taxon>
        <taxon>Sophophora</taxon>
    </lineage>
</organism>
<protein>
    <submittedName>
        <fullName evidence="2">GH18372p</fullName>
    </submittedName>
</protein>
<proteinExistence type="evidence at transcript level"/>
<name>Q95T63_DROME</name>